<accession>A0A6L5GPA8</accession>
<dbReference type="InterPro" id="IPR029062">
    <property type="entry name" value="Class_I_gatase-like"/>
</dbReference>
<dbReference type="EC" id="2.3.1.31" evidence="7"/>
<dbReference type="EMBL" id="VOGB01000003">
    <property type="protein sequence ID" value="MQM71948.1"/>
    <property type="molecule type" value="Genomic_DNA"/>
</dbReference>
<feature type="binding site" evidence="7">
    <location>
        <position position="163"/>
    </location>
    <ligand>
        <name>substrate</name>
    </ligand>
</feature>
<keyword evidence="4 7" id="KW-0486">Methionine biosynthesis</keyword>
<protein>
    <recommendedName>
        <fullName evidence="7">Homoserine O-acetyltransferase</fullName>
        <shortName evidence="7">HAT</shortName>
        <ecNumber evidence="7">2.3.1.31</ecNumber>
    </recommendedName>
    <alternativeName>
        <fullName evidence="7">Homoserine transacetylase</fullName>
        <shortName evidence="7">HTA</shortName>
    </alternativeName>
</protein>
<keyword evidence="5 7" id="KW-0012">Acyltransferase</keyword>
<comment type="catalytic activity">
    <reaction evidence="6 7">
        <text>L-homoserine + acetyl-CoA = O-acetyl-L-homoserine + CoA</text>
        <dbReference type="Rhea" id="RHEA:13701"/>
        <dbReference type="ChEBI" id="CHEBI:57287"/>
        <dbReference type="ChEBI" id="CHEBI:57288"/>
        <dbReference type="ChEBI" id="CHEBI:57476"/>
        <dbReference type="ChEBI" id="CHEBI:57716"/>
        <dbReference type="EC" id="2.3.1.31"/>
    </reaction>
</comment>
<feature type="binding site" evidence="7">
    <location>
        <position position="192"/>
    </location>
    <ligand>
        <name>substrate</name>
    </ligand>
</feature>
<feature type="active site" description="Acyl-thioester intermediate" evidence="7 8">
    <location>
        <position position="142"/>
    </location>
</feature>
<dbReference type="Pfam" id="PF04204">
    <property type="entry name" value="HTS"/>
    <property type="match status" value="1"/>
</dbReference>
<dbReference type="PANTHER" id="PTHR20919:SF0">
    <property type="entry name" value="HOMOSERINE O-SUCCINYLTRANSFERASE"/>
    <property type="match status" value="1"/>
</dbReference>
<dbReference type="SUPFAM" id="SSF52317">
    <property type="entry name" value="Class I glutamine amidotransferase-like"/>
    <property type="match status" value="1"/>
</dbReference>
<comment type="similarity">
    <text evidence="7">Belongs to the MetA family.</text>
</comment>
<evidence type="ECO:0000313" key="9">
    <source>
        <dbReference type="EMBL" id="MQM71948.1"/>
    </source>
</evidence>
<dbReference type="Proteomes" id="UP000473648">
    <property type="component" value="Unassembled WGS sequence"/>
</dbReference>
<gene>
    <name evidence="9" type="primary">metA</name>
    <name evidence="7" type="synonym">metAA</name>
    <name evidence="9" type="ORF">FRC53_00625</name>
</gene>
<name>A0A6L5GPA8_9FIRM</name>
<evidence type="ECO:0000256" key="3">
    <source>
        <dbReference type="ARBA" id="ARBA00022679"/>
    </source>
</evidence>
<dbReference type="GO" id="GO:0019281">
    <property type="term" value="P:L-methionine biosynthetic process from homoserine via O-succinyl-L-homoserine and cystathionine"/>
    <property type="evidence" value="ECO:0007669"/>
    <property type="project" value="InterPro"/>
</dbReference>
<comment type="caution">
    <text evidence="9">The sequence shown here is derived from an EMBL/GenBank/DDBJ whole genome shotgun (WGS) entry which is preliminary data.</text>
</comment>
<evidence type="ECO:0000256" key="8">
    <source>
        <dbReference type="PIRSR" id="PIRSR000450-1"/>
    </source>
</evidence>
<dbReference type="Gene3D" id="3.40.50.880">
    <property type="match status" value="1"/>
</dbReference>
<feature type="site" description="Important for substrate specificity" evidence="7">
    <location>
        <position position="192"/>
    </location>
</feature>
<keyword evidence="10" id="KW-1185">Reference proteome</keyword>
<dbReference type="InterPro" id="IPR005697">
    <property type="entry name" value="HST_MetA"/>
</dbReference>
<organism evidence="9 10">
    <name type="scientific">Candidatus Pseudoramibacter fermentans</name>
    <dbReference type="NCBI Taxonomy" id="2594427"/>
    <lineage>
        <taxon>Bacteria</taxon>
        <taxon>Bacillati</taxon>
        <taxon>Bacillota</taxon>
        <taxon>Clostridia</taxon>
        <taxon>Eubacteriales</taxon>
        <taxon>Eubacteriaceae</taxon>
        <taxon>Pseudoramibacter</taxon>
    </lineage>
</organism>
<evidence type="ECO:0000256" key="1">
    <source>
        <dbReference type="ARBA" id="ARBA00022490"/>
    </source>
</evidence>
<feature type="active site" evidence="7">
    <location>
        <position position="237"/>
    </location>
</feature>
<feature type="active site" description="Proton acceptor" evidence="7">
    <location>
        <position position="235"/>
    </location>
</feature>
<proteinExistence type="inferred from homology"/>
<dbReference type="InterPro" id="IPR033752">
    <property type="entry name" value="MetA_family"/>
</dbReference>
<evidence type="ECO:0000313" key="10">
    <source>
        <dbReference type="Proteomes" id="UP000473648"/>
    </source>
</evidence>
<dbReference type="PANTHER" id="PTHR20919">
    <property type="entry name" value="HOMOSERINE O-SUCCINYLTRANSFERASE"/>
    <property type="match status" value="1"/>
</dbReference>
<dbReference type="GO" id="GO:0005737">
    <property type="term" value="C:cytoplasm"/>
    <property type="evidence" value="ECO:0007669"/>
    <property type="project" value="UniProtKB-SubCell"/>
</dbReference>
<keyword evidence="1 7" id="KW-0963">Cytoplasm</keyword>
<keyword evidence="3 7" id="KW-0808">Transferase</keyword>
<evidence type="ECO:0000256" key="5">
    <source>
        <dbReference type="ARBA" id="ARBA00023315"/>
    </source>
</evidence>
<dbReference type="GO" id="GO:0004414">
    <property type="term" value="F:homoserine O-acetyltransferase activity"/>
    <property type="evidence" value="ECO:0007669"/>
    <property type="project" value="UniProtKB-EC"/>
</dbReference>
<reference evidence="9" key="1">
    <citation type="journal article" date="2020" name="Appl. Environ. Microbiol.">
        <title>Medium-Chain Fatty Acid Synthesis by 'Candidatus Weimeria bifida' gen. nov., sp. nov., and 'Candidatus Pseudoramibacter fermentans' sp. nov.</title>
        <authorList>
            <person name="Scarborough M.J."/>
            <person name="Myers K.S."/>
            <person name="Donohue T.J."/>
            <person name="Noguera D.R."/>
        </authorList>
    </citation>
    <scope>NUCLEOTIDE SEQUENCE</scope>
    <source>
        <strain evidence="9">EUB1.1</strain>
    </source>
</reference>
<feature type="binding site" evidence="7">
    <location>
        <position position="249"/>
    </location>
    <ligand>
        <name>substrate</name>
    </ligand>
</feature>
<keyword evidence="2 7" id="KW-0028">Amino-acid biosynthesis</keyword>
<dbReference type="AlphaFoldDB" id="A0A6L5GPA8"/>
<evidence type="ECO:0000256" key="2">
    <source>
        <dbReference type="ARBA" id="ARBA00022605"/>
    </source>
</evidence>
<comment type="pathway">
    <text evidence="7">Amino-acid biosynthesis; L-methionine biosynthesis via de novo pathway; O-acetyl-L-homoserine from L-homoserine: step 1/1.</text>
</comment>
<feature type="site" description="Important for acyl-CoA specificity" evidence="7">
    <location>
        <position position="111"/>
    </location>
</feature>
<comment type="subcellular location">
    <subcellularLocation>
        <location evidence="7">Cytoplasm</location>
    </subcellularLocation>
</comment>
<dbReference type="UniPathway" id="UPA00051">
    <property type="reaction ID" value="UER00074"/>
</dbReference>
<comment type="function">
    <text evidence="7">Transfers an acetyl group from acetyl-CoA to L-homoserine, forming acetyl-L-homoserine.</text>
</comment>
<sequence>MPILVQNDLPAKKILEGENIFVMDERRAHTQEIRPLSICILNLMPLKEATELDLLRVLSNFPIQTQITLMKTETWEAKHTKASHLNKFYETFSDLKDQYFDGLIITGAPIEKMDFEEVQYWPEMEAIFEWSKTHVFTTMHLCWGAQAGLYYHHGINKYMLPKKLSGVYRHRVVHRKKMLMRGMDDYFYMPHSRYTGIDEKAVADNPELYVCAEGDEVGPTVILAYSSRQIFITGHSEYDRMELDAEYKRDVSRGEHPDLPVNYYPDDDPSKEPMLLWRATSNCIYTNWLNFMYQETPYDLTQIPPIEADSYTLCDDEQK</sequence>
<dbReference type="HAMAP" id="MF_00295">
    <property type="entry name" value="MetA_acyltransf"/>
    <property type="match status" value="1"/>
</dbReference>
<evidence type="ECO:0000256" key="6">
    <source>
        <dbReference type="ARBA" id="ARBA00049043"/>
    </source>
</evidence>
<comment type="caution">
    <text evidence="7">Lacks conserved residue(s) required for the propagation of feature annotation.</text>
</comment>
<dbReference type="PIRSF" id="PIRSF000450">
    <property type="entry name" value="H_ser_succinyltr"/>
    <property type="match status" value="1"/>
</dbReference>
<dbReference type="CDD" id="cd03131">
    <property type="entry name" value="GATase1_HTS"/>
    <property type="match status" value="1"/>
</dbReference>
<dbReference type="NCBIfam" id="TIGR01001">
    <property type="entry name" value="metA"/>
    <property type="match status" value="1"/>
</dbReference>
<evidence type="ECO:0000256" key="7">
    <source>
        <dbReference type="HAMAP-Rule" id="MF_00295"/>
    </source>
</evidence>
<evidence type="ECO:0000256" key="4">
    <source>
        <dbReference type="ARBA" id="ARBA00023167"/>
    </source>
</evidence>
<dbReference type="GO" id="GO:0008899">
    <property type="term" value="F:homoserine O-succinyltransferase activity"/>
    <property type="evidence" value="ECO:0007669"/>
    <property type="project" value="UniProtKB-UniRule"/>
</dbReference>